<evidence type="ECO:0000259" key="8">
    <source>
        <dbReference type="PROSITE" id="PS50928"/>
    </source>
</evidence>
<keyword evidence="5 7" id="KW-1133">Transmembrane helix</keyword>
<keyword evidence="2" id="KW-0813">Transport</keyword>
<dbReference type="InterPro" id="IPR035906">
    <property type="entry name" value="MetI-like_sf"/>
</dbReference>
<evidence type="ECO:0000256" key="5">
    <source>
        <dbReference type="ARBA" id="ARBA00022989"/>
    </source>
</evidence>
<evidence type="ECO:0000256" key="4">
    <source>
        <dbReference type="ARBA" id="ARBA00022692"/>
    </source>
</evidence>
<evidence type="ECO:0000256" key="3">
    <source>
        <dbReference type="ARBA" id="ARBA00022475"/>
    </source>
</evidence>
<dbReference type="RefSeq" id="WP_188174623.1">
    <property type="nucleotide sequence ID" value="NZ_JACVVD010000003.1"/>
</dbReference>
<feature type="domain" description="ABC transmembrane type-1" evidence="8">
    <location>
        <begin position="88"/>
        <end position="205"/>
    </location>
</feature>
<dbReference type="Gene3D" id="1.10.3720.10">
    <property type="entry name" value="MetI-like"/>
    <property type="match status" value="1"/>
</dbReference>
<feature type="transmembrane region" description="Helical" evidence="7">
    <location>
        <begin position="29"/>
        <end position="55"/>
    </location>
</feature>
<keyword evidence="10" id="KW-1185">Reference proteome</keyword>
<dbReference type="InterPro" id="IPR000515">
    <property type="entry name" value="MetI-like"/>
</dbReference>
<gene>
    <name evidence="9" type="ORF">ICC18_12155</name>
</gene>
<sequence>MDTPQIQGTEDTAVTVGVLRRIWKYKLHYIIIIPAMLLLFFFKILPLITSMVIAFKNYSIFRGLSGSPWVGMANFSKLFASPEFRNALANTLIIKLEYVAVSGIIALVVALVVSGIKSFKLRSLIQTLVLIPYFIPSVAVAYVLYFMLAPNQLEKLHLHVFILGEPQLFRPMLVIVEALKTCAIPILMALAAIGSKHAISQIRKL</sequence>
<evidence type="ECO:0000256" key="6">
    <source>
        <dbReference type="ARBA" id="ARBA00023136"/>
    </source>
</evidence>
<reference evidence="9" key="1">
    <citation type="submission" date="2020-09" db="EMBL/GenBank/DDBJ databases">
        <title>Draft Genome Sequence of Paenibacillus sp. WST5.</title>
        <authorList>
            <person name="Bao Z."/>
        </authorList>
    </citation>
    <scope>NUCLEOTIDE SEQUENCE</scope>
    <source>
        <strain evidence="9">WST5</strain>
    </source>
</reference>
<proteinExistence type="predicted"/>
<dbReference type="PANTHER" id="PTHR43005">
    <property type="entry name" value="BLR7065 PROTEIN"/>
    <property type="match status" value="1"/>
</dbReference>
<comment type="subcellular location">
    <subcellularLocation>
        <location evidence="1">Cell membrane</location>
        <topology evidence="1">Multi-pass membrane protein</topology>
    </subcellularLocation>
</comment>
<dbReference type="SUPFAM" id="SSF161098">
    <property type="entry name" value="MetI-like"/>
    <property type="match status" value="1"/>
</dbReference>
<name>A0A926QJW2_9BACL</name>
<keyword evidence="4 7" id="KW-0812">Transmembrane</keyword>
<feature type="transmembrane region" description="Helical" evidence="7">
    <location>
        <begin position="98"/>
        <end position="116"/>
    </location>
</feature>
<dbReference type="GO" id="GO:0005886">
    <property type="term" value="C:plasma membrane"/>
    <property type="evidence" value="ECO:0007669"/>
    <property type="project" value="UniProtKB-SubCell"/>
</dbReference>
<accession>A0A926QJW2</accession>
<protein>
    <recommendedName>
        <fullName evidence="8">ABC transmembrane type-1 domain-containing protein</fullName>
    </recommendedName>
</protein>
<dbReference type="AlphaFoldDB" id="A0A926QJW2"/>
<evidence type="ECO:0000256" key="7">
    <source>
        <dbReference type="SAM" id="Phobius"/>
    </source>
</evidence>
<keyword evidence="6 7" id="KW-0472">Membrane</keyword>
<evidence type="ECO:0000313" key="9">
    <source>
        <dbReference type="EMBL" id="MBD0380874.1"/>
    </source>
</evidence>
<comment type="caution">
    <text evidence="9">The sequence shown here is derived from an EMBL/GenBank/DDBJ whole genome shotgun (WGS) entry which is preliminary data.</text>
</comment>
<dbReference type="PANTHER" id="PTHR43005:SF1">
    <property type="entry name" value="SPERMIDINE_PUTRESCINE TRANSPORT SYSTEM PERMEASE PROTEIN"/>
    <property type="match status" value="1"/>
</dbReference>
<dbReference type="EMBL" id="JACVVD010000003">
    <property type="protein sequence ID" value="MBD0380874.1"/>
    <property type="molecule type" value="Genomic_DNA"/>
</dbReference>
<feature type="transmembrane region" description="Helical" evidence="7">
    <location>
        <begin position="128"/>
        <end position="148"/>
    </location>
</feature>
<feature type="transmembrane region" description="Helical" evidence="7">
    <location>
        <begin position="168"/>
        <end position="194"/>
    </location>
</feature>
<dbReference type="PROSITE" id="PS50928">
    <property type="entry name" value="ABC_TM1"/>
    <property type="match status" value="1"/>
</dbReference>
<keyword evidence="3" id="KW-1003">Cell membrane</keyword>
<evidence type="ECO:0000256" key="1">
    <source>
        <dbReference type="ARBA" id="ARBA00004651"/>
    </source>
</evidence>
<evidence type="ECO:0000313" key="10">
    <source>
        <dbReference type="Proteomes" id="UP000650466"/>
    </source>
</evidence>
<dbReference type="GO" id="GO:0055085">
    <property type="term" value="P:transmembrane transport"/>
    <property type="evidence" value="ECO:0007669"/>
    <property type="project" value="InterPro"/>
</dbReference>
<evidence type="ECO:0000256" key="2">
    <source>
        <dbReference type="ARBA" id="ARBA00022448"/>
    </source>
</evidence>
<organism evidence="9 10">
    <name type="scientific">Paenibacillus sedimenti</name>
    <dbReference type="NCBI Taxonomy" id="2770274"/>
    <lineage>
        <taxon>Bacteria</taxon>
        <taxon>Bacillati</taxon>
        <taxon>Bacillota</taxon>
        <taxon>Bacilli</taxon>
        <taxon>Bacillales</taxon>
        <taxon>Paenibacillaceae</taxon>
        <taxon>Paenibacillus</taxon>
    </lineage>
</organism>
<dbReference type="Proteomes" id="UP000650466">
    <property type="component" value="Unassembled WGS sequence"/>
</dbReference>